<reference evidence="1" key="1">
    <citation type="journal article" date="2021" name="Front. Microbiol.">
        <title>Comprehensive Comparative Genomics and Phenotyping of Methylobacterium Species.</title>
        <authorList>
            <person name="Alessa O."/>
            <person name="Ogura Y."/>
            <person name="Fujitani Y."/>
            <person name="Takami H."/>
            <person name="Hayashi T."/>
            <person name="Sahin N."/>
            <person name="Tani A."/>
        </authorList>
    </citation>
    <scope>NUCLEOTIDE SEQUENCE</scope>
    <source>
        <strain evidence="1">DSM 19015</strain>
    </source>
</reference>
<sequence length="332" mass="35894">MGTPWSGFAKVFLGTAAGLLAGYLALAYAVDPYDSGRSGLFPASGLRPQGPRTAAASRGRDPAYQGAIFGNSHIQLLEPGRLAQATGIPFVQLSVPATGPGEQLVLLDWYLRHHPAPRALVVAADEYWCTNDPALPNAKSFPFWLFSDSPPAYLRGLLRFSVAEEVVNRFGWVFRPGAERARADGWWDYEPDYLKLGYEDDPRFAVKREVPAPDHPEPGRAGPAFPAAQRLAETLRRVPAETALVLVFPPVYAAGLPRPGTPRAAADEACKAAVAGAVRSHGASAVVDWRRPRPELGDPSQFFDQSHYRHPIARALADAIAEAIRDAGAGRR</sequence>
<accession>A0ABQ4RY78</accession>
<dbReference type="Proteomes" id="UP001055125">
    <property type="component" value="Unassembled WGS sequence"/>
</dbReference>
<organism evidence="1 2">
    <name type="scientific">Methylobacterium iners</name>
    <dbReference type="NCBI Taxonomy" id="418707"/>
    <lineage>
        <taxon>Bacteria</taxon>
        <taxon>Pseudomonadati</taxon>
        <taxon>Pseudomonadota</taxon>
        <taxon>Alphaproteobacteria</taxon>
        <taxon>Hyphomicrobiales</taxon>
        <taxon>Methylobacteriaceae</taxon>
        <taxon>Methylobacterium</taxon>
    </lineage>
</organism>
<proteinExistence type="predicted"/>
<name>A0ABQ4RY78_9HYPH</name>
<reference evidence="1" key="2">
    <citation type="submission" date="2021-08" db="EMBL/GenBank/DDBJ databases">
        <authorList>
            <person name="Tani A."/>
            <person name="Ola A."/>
            <person name="Ogura Y."/>
            <person name="Katsura K."/>
            <person name="Hayashi T."/>
        </authorList>
    </citation>
    <scope>NUCLEOTIDE SEQUENCE</scope>
    <source>
        <strain evidence="1">DSM 19015</strain>
    </source>
</reference>
<evidence type="ECO:0000313" key="2">
    <source>
        <dbReference type="Proteomes" id="UP001055125"/>
    </source>
</evidence>
<dbReference type="EMBL" id="BPQP01000047">
    <property type="protein sequence ID" value="GJD95795.1"/>
    <property type="molecule type" value="Genomic_DNA"/>
</dbReference>
<comment type="caution">
    <text evidence="1">The sequence shown here is derived from an EMBL/GenBank/DDBJ whole genome shotgun (WGS) entry which is preliminary data.</text>
</comment>
<evidence type="ECO:0000313" key="1">
    <source>
        <dbReference type="EMBL" id="GJD95795.1"/>
    </source>
</evidence>
<gene>
    <name evidence="1" type="ORF">OCOJLMKI_3009</name>
</gene>
<evidence type="ECO:0008006" key="3">
    <source>
        <dbReference type="Google" id="ProtNLM"/>
    </source>
</evidence>
<keyword evidence="2" id="KW-1185">Reference proteome</keyword>
<protein>
    <recommendedName>
        <fullName evidence="3">SGNH/GDSL hydrolase family protein</fullName>
    </recommendedName>
</protein>